<feature type="compositionally biased region" description="Polar residues" evidence="1">
    <location>
        <begin position="399"/>
        <end position="418"/>
    </location>
</feature>
<feature type="domain" description="Formamidopyrimidine-DNA glycosylase catalytic" evidence="2">
    <location>
        <begin position="2"/>
        <end position="126"/>
    </location>
</feature>
<dbReference type="Gene3D" id="1.10.8.50">
    <property type="match status" value="1"/>
</dbReference>
<dbReference type="OrthoDB" id="6260718at2759"/>
<evidence type="ECO:0000313" key="4">
    <source>
        <dbReference type="Proteomes" id="UP000192578"/>
    </source>
</evidence>
<dbReference type="InterPro" id="IPR010979">
    <property type="entry name" value="Ribosomal_uS13-like_H2TH"/>
</dbReference>
<dbReference type="PROSITE" id="PS51068">
    <property type="entry name" value="FPG_CAT"/>
    <property type="match status" value="1"/>
</dbReference>
<comment type="caution">
    <text evidence="3">The sequence shown here is derived from an EMBL/GenBank/DDBJ whole genome shotgun (WGS) entry which is preliminary data.</text>
</comment>
<evidence type="ECO:0000259" key="2">
    <source>
        <dbReference type="PROSITE" id="PS51068"/>
    </source>
</evidence>
<keyword evidence="3" id="KW-0378">Hydrolase</keyword>
<keyword evidence="3" id="KW-0255">Endonuclease</keyword>
<evidence type="ECO:0000256" key="1">
    <source>
        <dbReference type="SAM" id="MobiDB-lite"/>
    </source>
</evidence>
<dbReference type="GO" id="GO:0019104">
    <property type="term" value="F:DNA N-glycosylase activity"/>
    <property type="evidence" value="ECO:0007669"/>
    <property type="project" value="InterPro"/>
</dbReference>
<dbReference type="GO" id="GO:0008270">
    <property type="term" value="F:zinc ion binding"/>
    <property type="evidence" value="ECO:0007669"/>
    <property type="project" value="InterPro"/>
</dbReference>
<name>A0A1W0WF53_HYPEX</name>
<dbReference type="InterPro" id="IPR012319">
    <property type="entry name" value="FPG_cat"/>
</dbReference>
<feature type="compositionally biased region" description="Low complexity" evidence="1">
    <location>
        <begin position="363"/>
        <end position="372"/>
    </location>
</feature>
<dbReference type="GO" id="GO:0003906">
    <property type="term" value="F:DNA-(apurinic or apyrimidinic site) endonuclease activity"/>
    <property type="evidence" value="ECO:0007669"/>
    <property type="project" value="InterPro"/>
</dbReference>
<dbReference type="SUPFAM" id="SSF81624">
    <property type="entry name" value="N-terminal domain of MutM-like DNA repair proteins"/>
    <property type="match status" value="1"/>
</dbReference>
<keyword evidence="3" id="KW-0540">Nuclease</keyword>
<feature type="region of interest" description="Disordered" evidence="1">
    <location>
        <begin position="277"/>
        <end position="418"/>
    </location>
</feature>
<dbReference type="SMART" id="SM00898">
    <property type="entry name" value="Fapy_DNA_glyco"/>
    <property type="match status" value="1"/>
</dbReference>
<dbReference type="SUPFAM" id="SSF46946">
    <property type="entry name" value="S13-like H2TH domain"/>
    <property type="match status" value="1"/>
</dbReference>
<dbReference type="PANTHER" id="PTHR22993">
    <property type="entry name" value="FORMAMIDOPYRIMIDINE-DNA GLYCOSYLASE"/>
    <property type="match status" value="1"/>
</dbReference>
<dbReference type="PANTHER" id="PTHR22993:SF27">
    <property type="entry name" value="ENDONUCLEASE 8-LIKE 1"/>
    <property type="match status" value="1"/>
</dbReference>
<dbReference type="Pfam" id="PF09292">
    <property type="entry name" value="Neil1-DNA_bind"/>
    <property type="match status" value="1"/>
</dbReference>
<evidence type="ECO:0000313" key="3">
    <source>
        <dbReference type="EMBL" id="OQV13831.1"/>
    </source>
</evidence>
<organism evidence="3 4">
    <name type="scientific">Hypsibius exemplaris</name>
    <name type="common">Freshwater tardigrade</name>
    <dbReference type="NCBI Taxonomy" id="2072580"/>
    <lineage>
        <taxon>Eukaryota</taxon>
        <taxon>Metazoa</taxon>
        <taxon>Ecdysozoa</taxon>
        <taxon>Tardigrada</taxon>
        <taxon>Eutardigrada</taxon>
        <taxon>Parachela</taxon>
        <taxon>Hypsibioidea</taxon>
        <taxon>Hypsibiidae</taxon>
        <taxon>Hypsibius</taxon>
    </lineage>
</organism>
<gene>
    <name evidence="3" type="ORF">BV898_11940</name>
</gene>
<proteinExistence type="predicted"/>
<sequence length="418" mass="46215">MPELAEIHLASRLINRVAAGRFFKSPVIKSEVSTKMKDLEWNSEKFTVESTARGKELQMVLTDVSESKKSGPEDGGQKLTLTFGFGMTGMFSFDRFDQLPKHAHLQFITTETPANVLSFVDYRRFGKWDVRDYDFTRSPDPVKSPREFRHKVLTNLNKAIFNKAICEAILDQQYFNGIGNYLRAEILFRAKVPPFTQARTVLEGLPVDHEVDQANPDLLDLCSLVPAEVFGFTKPIQGYNPGSLAEVYAPFKSWLRCYGKANMKNLVDNQSRTIWFDGPAGPMVPKNKGSRHTSKRKSDEEVAGPKKRKLNASSAQDEASAGGSEIVTAPPKKRRNKKAAAVSETTIEAVVETAQAGKKIKRAPATAAASVAGVSHKSKKEKSAAVDEDGEPILRRSTRSTGKPTPRSTRSTGKPTPR</sequence>
<dbReference type="EMBL" id="MTYJ01000115">
    <property type="protein sequence ID" value="OQV13831.1"/>
    <property type="molecule type" value="Genomic_DNA"/>
</dbReference>
<dbReference type="GO" id="GO:0006284">
    <property type="term" value="P:base-excision repair"/>
    <property type="evidence" value="ECO:0007669"/>
    <property type="project" value="InterPro"/>
</dbReference>
<keyword evidence="4" id="KW-1185">Reference proteome</keyword>
<dbReference type="InterPro" id="IPR015371">
    <property type="entry name" value="Endonuclease-VIII_DNA-bd"/>
</dbReference>
<protein>
    <submittedName>
        <fullName evidence="3">Endonuclease 8-like 1</fullName>
    </submittedName>
</protein>
<dbReference type="InterPro" id="IPR035937">
    <property type="entry name" value="FPG_N"/>
</dbReference>
<dbReference type="Pfam" id="PF01149">
    <property type="entry name" value="Fapy_DNA_glyco"/>
    <property type="match status" value="1"/>
</dbReference>
<dbReference type="GO" id="GO:0005634">
    <property type="term" value="C:nucleus"/>
    <property type="evidence" value="ECO:0007669"/>
    <property type="project" value="TreeGrafter"/>
</dbReference>
<reference evidence="4" key="1">
    <citation type="submission" date="2017-01" db="EMBL/GenBank/DDBJ databases">
        <title>Comparative genomics of anhydrobiosis in the tardigrade Hypsibius dujardini.</title>
        <authorList>
            <person name="Yoshida Y."/>
            <person name="Koutsovoulos G."/>
            <person name="Laetsch D."/>
            <person name="Stevens L."/>
            <person name="Kumar S."/>
            <person name="Horikawa D."/>
            <person name="Ishino K."/>
            <person name="Komine S."/>
            <person name="Tomita M."/>
            <person name="Blaxter M."/>
            <person name="Arakawa K."/>
        </authorList>
    </citation>
    <scope>NUCLEOTIDE SEQUENCE [LARGE SCALE GENOMIC DNA]</scope>
    <source>
        <strain evidence="4">Z151</strain>
    </source>
</reference>
<dbReference type="SUPFAM" id="SSF57716">
    <property type="entry name" value="Glucocorticoid receptor-like (DNA-binding domain)"/>
    <property type="match status" value="1"/>
</dbReference>
<dbReference type="GO" id="GO:0003676">
    <property type="term" value="F:nucleic acid binding"/>
    <property type="evidence" value="ECO:0007669"/>
    <property type="project" value="InterPro"/>
</dbReference>
<accession>A0A1W0WF53</accession>
<dbReference type="Gene3D" id="3.20.190.10">
    <property type="entry name" value="MutM-like, N-terminal"/>
    <property type="match status" value="1"/>
</dbReference>
<dbReference type="AlphaFoldDB" id="A0A1W0WF53"/>
<dbReference type="Proteomes" id="UP000192578">
    <property type="component" value="Unassembled WGS sequence"/>
</dbReference>